<keyword evidence="2" id="KW-1185">Reference proteome</keyword>
<dbReference type="InParanoid" id="F9X6Z9"/>
<proteinExistence type="predicted"/>
<gene>
    <name evidence="1" type="ORF">MYCGRDRAFT_103816</name>
</gene>
<accession>F9X6Z9</accession>
<protein>
    <submittedName>
        <fullName evidence="1">Uncharacterized protein</fullName>
    </submittedName>
</protein>
<reference evidence="1 2" key="1">
    <citation type="journal article" date="2011" name="PLoS Genet.">
        <title>Finished genome of the fungal wheat pathogen Mycosphaerella graminicola reveals dispensome structure, chromosome plasticity, and stealth pathogenesis.</title>
        <authorList>
            <person name="Goodwin S.B."/>
            <person name="Ben M'barek S."/>
            <person name="Dhillon B."/>
            <person name="Wittenberg A.H.J."/>
            <person name="Crane C.F."/>
            <person name="Hane J.K."/>
            <person name="Foster A.J."/>
            <person name="Van der Lee T.A.J."/>
            <person name="Grimwood J."/>
            <person name="Aerts A."/>
            <person name="Antoniw J."/>
            <person name="Bailey A."/>
            <person name="Bluhm B."/>
            <person name="Bowler J."/>
            <person name="Bristow J."/>
            <person name="van der Burgt A."/>
            <person name="Canto-Canche B."/>
            <person name="Churchill A.C.L."/>
            <person name="Conde-Ferraez L."/>
            <person name="Cools H.J."/>
            <person name="Coutinho P.M."/>
            <person name="Csukai M."/>
            <person name="Dehal P."/>
            <person name="De Wit P."/>
            <person name="Donzelli B."/>
            <person name="van de Geest H.C."/>
            <person name="van Ham R.C.H.J."/>
            <person name="Hammond-Kosack K.E."/>
            <person name="Henrissat B."/>
            <person name="Kilian A."/>
            <person name="Kobayashi A.K."/>
            <person name="Koopmann E."/>
            <person name="Kourmpetis Y."/>
            <person name="Kuzniar A."/>
            <person name="Lindquist E."/>
            <person name="Lombard V."/>
            <person name="Maliepaard C."/>
            <person name="Martins N."/>
            <person name="Mehrabi R."/>
            <person name="Nap J.P.H."/>
            <person name="Ponomarenko A."/>
            <person name="Rudd J.J."/>
            <person name="Salamov A."/>
            <person name="Schmutz J."/>
            <person name="Schouten H.J."/>
            <person name="Shapiro H."/>
            <person name="Stergiopoulos I."/>
            <person name="Torriani S.F.F."/>
            <person name="Tu H."/>
            <person name="de Vries R.P."/>
            <person name="Waalwijk C."/>
            <person name="Ware S.B."/>
            <person name="Wiebenga A."/>
            <person name="Zwiers L.-H."/>
            <person name="Oliver R.P."/>
            <person name="Grigoriev I.V."/>
            <person name="Kema G.H.J."/>
        </authorList>
    </citation>
    <scope>NUCLEOTIDE SEQUENCE [LARGE SCALE GENOMIC DNA]</scope>
    <source>
        <strain evidence="2">CBS 115943 / IPO323</strain>
    </source>
</reference>
<dbReference type="AlphaFoldDB" id="F9X6Z9"/>
<dbReference type="EMBL" id="CM001198">
    <property type="protein sequence ID" value="EGP88907.1"/>
    <property type="molecule type" value="Genomic_DNA"/>
</dbReference>
<dbReference type="GeneID" id="13404270"/>
<sequence>MPRFVFRISLVRWMRESLALDSDQDRQILDTRKCWFTNLNVARPDPAHPRRPALKHVLFIAKER</sequence>
<name>F9X6Z9_ZYMTI</name>
<dbReference type="HOGENOM" id="CLU_2869385_0_0_1"/>
<evidence type="ECO:0000313" key="2">
    <source>
        <dbReference type="Proteomes" id="UP000008062"/>
    </source>
</evidence>
<organism evidence="1 2">
    <name type="scientific">Zymoseptoria tritici (strain CBS 115943 / IPO323)</name>
    <name type="common">Speckled leaf blotch fungus</name>
    <name type="synonym">Septoria tritici</name>
    <dbReference type="NCBI Taxonomy" id="336722"/>
    <lineage>
        <taxon>Eukaryota</taxon>
        <taxon>Fungi</taxon>
        <taxon>Dikarya</taxon>
        <taxon>Ascomycota</taxon>
        <taxon>Pezizomycotina</taxon>
        <taxon>Dothideomycetes</taxon>
        <taxon>Dothideomycetidae</taxon>
        <taxon>Mycosphaerellales</taxon>
        <taxon>Mycosphaerellaceae</taxon>
        <taxon>Zymoseptoria</taxon>
    </lineage>
</organism>
<evidence type="ECO:0000313" key="1">
    <source>
        <dbReference type="EMBL" id="EGP88907.1"/>
    </source>
</evidence>
<dbReference type="KEGG" id="ztr:MYCGRDRAFT_103816"/>
<dbReference type="RefSeq" id="XP_003853931.1">
    <property type="nucleotide sequence ID" value="XM_003853883.1"/>
</dbReference>
<dbReference type="Proteomes" id="UP000008062">
    <property type="component" value="Chromosome 3"/>
</dbReference>